<proteinExistence type="predicted"/>
<reference evidence="2" key="1">
    <citation type="journal article" date="2021" name="PeerJ">
        <title>Extensive microbial diversity within the chicken gut microbiome revealed by metagenomics and culture.</title>
        <authorList>
            <person name="Gilroy R."/>
            <person name="Ravi A."/>
            <person name="Getino M."/>
            <person name="Pursley I."/>
            <person name="Horton D.L."/>
            <person name="Alikhan N.F."/>
            <person name="Baker D."/>
            <person name="Gharbi K."/>
            <person name="Hall N."/>
            <person name="Watson M."/>
            <person name="Adriaenssens E.M."/>
            <person name="Foster-Nyarko E."/>
            <person name="Jarju S."/>
            <person name="Secka A."/>
            <person name="Antonio M."/>
            <person name="Oren A."/>
            <person name="Chaudhuri R.R."/>
            <person name="La Ragione R."/>
            <person name="Hildebrand F."/>
            <person name="Pallen M.J."/>
        </authorList>
    </citation>
    <scope>NUCLEOTIDE SEQUENCE</scope>
    <source>
        <strain evidence="2">316</strain>
    </source>
</reference>
<dbReference type="AlphaFoldDB" id="A0A921E0W6"/>
<protein>
    <submittedName>
        <fullName evidence="2">STAS domain-containing protein</fullName>
    </submittedName>
</protein>
<feature type="domain" description="STAS" evidence="1">
    <location>
        <begin position="1"/>
        <end position="93"/>
    </location>
</feature>
<evidence type="ECO:0000313" key="2">
    <source>
        <dbReference type="EMBL" id="HJE23455.1"/>
    </source>
</evidence>
<dbReference type="InterPro" id="IPR036513">
    <property type="entry name" value="STAS_dom_sf"/>
</dbReference>
<dbReference type="Pfam" id="PF13466">
    <property type="entry name" value="STAS_2"/>
    <property type="match status" value="1"/>
</dbReference>
<reference evidence="2" key="2">
    <citation type="submission" date="2021-09" db="EMBL/GenBank/DDBJ databases">
        <authorList>
            <person name="Gilroy R."/>
        </authorList>
    </citation>
    <scope>NUCLEOTIDE SEQUENCE</scope>
    <source>
        <strain evidence="2">316</strain>
    </source>
</reference>
<dbReference type="Proteomes" id="UP000742631">
    <property type="component" value="Unassembled WGS sequence"/>
</dbReference>
<dbReference type="Gene3D" id="3.30.750.24">
    <property type="entry name" value="STAS domain"/>
    <property type="match status" value="1"/>
</dbReference>
<name>A0A921E0W6_9HYPH</name>
<dbReference type="PROSITE" id="PS50801">
    <property type="entry name" value="STAS"/>
    <property type="match status" value="1"/>
</dbReference>
<comment type="caution">
    <text evidence="2">The sequence shown here is derived from an EMBL/GenBank/DDBJ whole genome shotgun (WGS) entry which is preliminary data.</text>
</comment>
<sequence>MSDPITLPLAPDCSLRTVKPLQADLITALAGGEVVVLDCARVERADIAFVQLVLAASGTAERSGKRIGLSNMPAPVAAAFQRAGVAVPLLTLS</sequence>
<dbReference type="SUPFAM" id="SSF52091">
    <property type="entry name" value="SpoIIaa-like"/>
    <property type="match status" value="1"/>
</dbReference>
<gene>
    <name evidence="2" type="ORF">K8W01_07325</name>
</gene>
<organism evidence="2 3">
    <name type="scientific">Methylorubrum populi</name>
    <dbReference type="NCBI Taxonomy" id="223967"/>
    <lineage>
        <taxon>Bacteria</taxon>
        <taxon>Pseudomonadati</taxon>
        <taxon>Pseudomonadota</taxon>
        <taxon>Alphaproteobacteria</taxon>
        <taxon>Hyphomicrobiales</taxon>
        <taxon>Methylobacteriaceae</taxon>
        <taxon>Methylorubrum</taxon>
    </lineage>
</organism>
<dbReference type="InterPro" id="IPR002645">
    <property type="entry name" value="STAS_dom"/>
</dbReference>
<evidence type="ECO:0000259" key="1">
    <source>
        <dbReference type="PROSITE" id="PS50801"/>
    </source>
</evidence>
<evidence type="ECO:0000313" key="3">
    <source>
        <dbReference type="Proteomes" id="UP000742631"/>
    </source>
</evidence>
<accession>A0A921E0W6</accession>
<dbReference type="InterPro" id="IPR058548">
    <property type="entry name" value="MlaB-like_STAS"/>
</dbReference>
<dbReference type="EMBL" id="DYYG01000022">
    <property type="protein sequence ID" value="HJE23455.1"/>
    <property type="molecule type" value="Genomic_DNA"/>
</dbReference>